<name>A0A366FN36_9HYPH</name>
<dbReference type="SMART" id="SM00320">
    <property type="entry name" value="WD40"/>
    <property type="match status" value="4"/>
</dbReference>
<dbReference type="SUPFAM" id="SSF101908">
    <property type="entry name" value="Putative isomerase YbhE"/>
    <property type="match status" value="1"/>
</dbReference>
<gene>
    <name evidence="1" type="ORF">DFR50_10675</name>
</gene>
<dbReference type="Pfam" id="PF00400">
    <property type="entry name" value="WD40"/>
    <property type="match status" value="1"/>
</dbReference>
<evidence type="ECO:0000313" key="1">
    <source>
        <dbReference type="EMBL" id="RBP16113.1"/>
    </source>
</evidence>
<dbReference type="EMBL" id="QNRK01000006">
    <property type="protein sequence ID" value="RBP16113.1"/>
    <property type="molecule type" value="Genomic_DNA"/>
</dbReference>
<dbReference type="AlphaFoldDB" id="A0A366FN36"/>
<dbReference type="PANTHER" id="PTHR19879:SF9">
    <property type="entry name" value="TRANSCRIPTION INITIATION FACTOR TFIID SUBUNIT 5"/>
    <property type="match status" value="1"/>
</dbReference>
<keyword evidence="2" id="KW-1185">Reference proteome</keyword>
<evidence type="ECO:0000313" key="2">
    <source>
        <dbReference type="Proteomes" id="UP000253529"/>
    </source>
</evidence>
<protein>
    <submittedName>
        <fullName evidence="1">WD-40 repeat-containing protein</fullName>
    </submittedName>
</protein>
<comment type="caution">
    <text evidence="1">The sequence shown here is derived from an EMBL/GenBank/DDBJ whole genome shotgun (WGS) entry which is preliminary data.</text>
</comment>
<dbReference type="OrthoDB" id="9814620at2"/>
<organism evidence="1 2">
    <name type="scientific">Roseiarcus fermentans</name>
    <dbReference type="NCBI Taxonomy" id="1473586"/>
    <lineage>
        <taxon>Bacteria</taxon>
        <taxon>Pseudomonadati</taxon>
        <taxon>Pseudomonadota</taxon>
        <taxon>Alphaproteobacteria</taxon>
        <taxon>Hyphomicrobiales</taxon>
        <taxon>Roseiarcaceae</taxon>
        <taxon>Roseiarcus</taxon>
    </lineage>
</organism>
<accession>A0A366FN36</accession>
<dbReference type="RefSeq" id="WP_113888560.1">
    <property type="nucleotide sequence ID" value="NZ_QNRK01000006.1"/>
</dbReference>
<dbReference type="Gene3D" id="2.130.10.10">
    <property type="entry name" value="YVTN repeat-like/Quinoprotein amine dehydrogenase"/>
    <property type="match status" value="3"/>
</dbReference>
<dbReference type="InterPro" id="IPR015943">
    <property type="entry name" value="WD40/YVTN_repeat-like_dom_sf"/>
</dbReference>
<proteinExistence type="predicted"/>
<dbReference type="PANTHER" id="PTHR19879">
    <property type="entry name" value="TRANSCRIPTION INITIATION FACTOR TFIID"/>
    <property type="match status" value="1"/>
</dbReference>
<sequence>MTDGQATTSLAQHVRAFDAGGEAVAAAFLGDQPALALADGVVRLGEPDDAKRIAVHPGAAILVTVCDGATLATGGDDGRVVAVGADGVARQIADEKGRWIDALALRGESVAWSAGKAVMARDEAGVVRTWAAPSSVRGLAFQPKGYRLAATHYNGATLWFPKVEGAPQTLEWKGAHLDATFSPDGRFLVTSMQENALHGWRLVDSRNMRMTGYPGKTRSLAWSHDGNWLATSGAEASVVWPFKDKDGPMGKAPRECGVREARVTRVAFHPRALVLAIGYADGMVLLCRLADAAEILVRRPGGGPVGALCWDARGARLLFGLESGEAGLLDLPG</sequence>
<dbReference type="InterPro" id="IPR001680">
    <property type="entry name" value="WD40_rpt"/>
</dbReference>
<reference evidence="1 2" key="1">
    <citation type="submission" date="2018-06" db="EMBL/GenBank/DDBJ databases">
        <title>Genomic Encyclopedia of Type Strains, Phase IV (KMG-IV): sequencing the most valuable type-strain genomes for metagenomic binning, comparative biology and taxonomic classification.</title>
        <authorList>
            <person name="Goeker M."/>
        </authorList>
    </citation>
    <scope>NUCLEOTIDE SEQUENCE [LARGE SCALE GENOMIC DNA]</scope>
    <source>
        <strain evidence="1 2">DSM 24875</strain>
    </source>
</reference>
<dbReference type="Proteomes" id="UP000253529">
    <property type="component" value="Unassembled WGS sequence"/>
</dbReference>